<name>A0A5C8HVF6_9MICO</name>
<reference evidence="1 2" key="1">
    <citation type="submission" date="2019-08" db="EMBL/GenBank/DDBJ databases">
        <authorList>
            <person name="Dong K."/>
        </authorList>
    </citation>
    <scope>NUCLEOTIDE SEQUENCE [LARGE SCALE GENOMIC DNA]</scope>
    <source>
        <strain evidence="1 2">K-1</strain>
    </source>
</reference>
<evidence type="ECO:0000313" key="1">
    <source>
        <dbReference type="EMBL" id="TXK08805.1"/>
    </source>
</evidence>
<protein>
    <submittedName>
        <fullName evidence="1">Uncharacterized protein</fullName>
    </submittedName>
</protein>
<accession>A0A5C8HVF6</accession>
<dbReference type="EMBL" id="VRSX01000006">
    <property type="protein sequence ID" value="TXK08805.1"/>
    <property type="molecule type" value="Genomic_DNA"/>
</dbReference>
<gene>
    <name evidence="1" type="ORF">FVP74_11960</name>
</gene>
<dbReference type="Proteomes" id="UP000321949">
    <property type="component" value="Unassembled WGS sequence"/>
</dbReference>
<keyword evidence="2" id="KW-1185">Reference proteome</keyword>
<dbReference type="AlphaFoldDB" id="A0A5C8HVF6"/>
<evidence type="ECO:0000313" key="2">
    <source>
        <dbReference type="Proteomes" id="UP000321949"/>
    </source>
</evidence>
<comment type="caution">
    <text evidence="1">The sequence shown here is derived from an EMBL/GenBank/DDBJ whole genome shotgun (WGS) entry which is preliminary data.</text>
</comment>
<dbReference type="RefSeq" id="WP_147051405.1">
    <property type="nucleotide sequence ID" value="NZ_BKAH01000019.1"/>
</dbReference>
<proteinExistence type="predicted"/>
<organism evidence="1 2">
    <name type="scientific">Microbacterium saccharophilum</name>
    <dbReference type="NCBI Taxonomy" id="1213358"/>
    <lineage>
        <taxon>Bacteria</taxon>
        <taxon>Bacillati</taxon>
        <taxon>Actinomycetota</taxon>
        <taxon>Actinomycetes</taxon>
        <taxon>Micrococcales</taxon>
        <taxon>Microbacteriaceae</taxon>
        <taxon>Microbacterium</taxon>
    </lineage>
</organism>
<dbReference type="OrthoDB" id="2895671at2"/>
<sequence length="85" mass="8949">MSATKPTIAAFTTPPGGVMTKEVGTITGPVEAWIEGATVRIRYAGAADTYSAGDVSTRTLQQVVDELTTDPGIDEYGNPRYVELA</sequence>